<accession>A0A1V8M985</accession>
<evidence type="ECO:0000313" key="1">
    <source>
        <dbReference type="EMBL" id="OQK18087.1"/>
    </source>
</evidence>
<evidence type="ECO:0000313" key="2">
    <source>
        <dbReference type="Proteomes" id="UP000191980"/>
    </source>
</evidence>
<dbReference type="STRING" id="1420851.AU255_09640"/>
<sequence length="81" mass="9279">MTERRARQIKLAALLGNLKASRILKLEIKELTRQIMNDSHTESLQEQALKSNEDALDSIICLYTSRGYICDTASRINIWLT</sequence>
<comment type="caution">
    <text evidence="1">The sequence shown here is derived from an EMBL/GenBank/DDBJ whole genome shotgun (WGS) entry which is preliminary data.</text>
</comment>
<proteinExistence type="predicted"/>
<dbReference type="Proteomes" id="UP000191980">
    <property type="component" value="Unassembled WGS sequence"/>
</dbReference>
<organism evidence="1 2">
    <name type="scientific">Methyloprofundus sedimenti</name>
    <dbReference type="NCBI Taxonomy" id="1420851"/>
    <lineage>
        <taxon>Bacteria</taxon>
        <taxon>Pseudomonadati</taxon>
        <taxon>Pseudomonadota</taxon>
        <taxon>Gammaproteobacteria</taxon>
        <taxon>Methylococcales</taxon>
        <taxon>Methylococcaceae</taxon>
        <taxon>Methyloprofundus</taxon>
    </lineage>
</organism>
<protein>
    <submittedName>
        <fullName evidence="1">Uncharacterized protein</fullName>
    </submittedName>
</protein>
<keyword evidence="2" id="KW-1185">Reference proteome</keyword>
<dbReference type="EMBL" id="LPUF01000001">
    <property type="protein sequence ID" value="OQK18087.1"/>
    <property type="molecule type" value="Genomic_DNA"/>
</dbReference>
<reference evidence="1 2" key="1">
    <citation type="submission" date="2015-12" db="EMBL/GenBank/DDBJ databases">
        <authorList>
            <person name="Shamseldin A."/>
            <person name="Moawad H."/>
            <person name="Abd El-Rahim W.M."/>
            <person name="Sadowsky M.J."/>
        </authorList>
    </citation>
    <scope>NUCLEOTIDE SEQUENCE [LARGE SCALE GENOMIC DNA]</scope>
    <source>
        <strain evidence="1 2">WF1</strain>
    </source>
</reference>
<gene>
    <name evidence="1" type="ORF">AU255_09640</name>
</gene>
<dbReference type="AlphaFoldDB" id="A0A1V8M985"/>
<name>A0A1V8M985_9GAMM</name>